<evidence type="ECO:0000256" key="7">
    <source>
        <dbReference type="ARBA" id="ARBA00023136"/>
    </source>
</evidence>
<dbReference type="Pfam" id="PF10291">
    <property type="entry name" value="muHD"/>
    <property type="match status" value="1"/>
</dbReference>
<keyword evidence="12" id="KW-0732">Signal</keyword>
<dbReference type="InterPro" id="IPR028565">
    <property type="entry name" value="MHD"/>
</dbReference>
<dbReference type="PANTHER" id="PTHR23065:SF8">
    <property type="entry name" value="F-BAR DOMAIN ONLY PROTEIN 2"/>
    <property type="match status" value="1"/>
</dbReference>
<evidence type="ECO:0000259" key="13">
    <source>
        <dbReference type="PROSITE" id="PS51072"/>
    </source>
</evidence>
<dbReference type="AlphaFoldDB" id="A0A673AIU8"/>
<dbReference type="InterPro" id="IPR036168">
    <property type="entry name" value="AP2_Mu_C_sf"/>
</dbReference>
<feature type="chain" id="PRO_5025657195" description="F-BAR domain only protein 2" evidence="12">
    <location>
        <begin position="18"/>
        <end position="806"/>
    </location>
</feature>
<keyword evidence="4" id="KW-0597">Phosphoprotein</keyword>
<feature type="compositionally biased region" description="Low complexity" evidence="11">
    <location>
        <begin position="468"/>
        <end position="486"/>
    </location>
</feature>
<dbReference type="SUPFAM" id="SSF103657">
    <property type="entry name" value="BAR/IMD domain-like"/>
    <property type="match status" value="1"/>
</dbReference>
<reference evidence="15" key="3">
    <citation type="submission" date="2025-09" db="UniProtKB">
        <authorList>
            <consortium name="Ensembl"/>
        </authorList>
    </citation>
    <scope>IDENTIFICATION</scope>
</reference>
<evidence type="ECO:0000256" key="12">
    <source>
        <dbReference type="SAM" id="SignalP"/>
    </source>
</evidence>
<feature type="compositionally biased region" description="Basic and acidic residues" evidence="11">
    <location>
        <begin position="260"/>
        <end position="271"/>
    </location>
</feature>
<organism evidence="15 16">
    <name type="scientific">Sphaeramia orbicularis</name>
    <name type="common">orbiculate cardinalfish</name>
    <dbReference type="NCBI Taxonomy" id="375764"/>
    <lineage>
        <taxon>Eukaryota</taxon>
        <taxon>Metazoa</taxon>
        <taxon>Chordata</taxon>
        <taxon>Craniata</taxon>
        <taxon>Vertebrata</taxon>
        <taxon>Euteleostomi</taxon>
        <taxon>Actinopterygii</taxon>
        <taxon>Neopterygii</taxon>
        <taxon>Teleostei</taxon>
        <taxon>Neoteleostei</taxon>
        <taxon>Acanthomorphata</taxon>
        <taxon>Gobiaria</taxon>
        <taxon>Kurtiformes</taxon>
        <taxon>Apogonoidei</taxon>
        <taxon>Apogonidae</taxon>
        <taxon>Apogoninae</taxon>
        <taxon>Sphaeramia</taxon>
    </lineage>
</organism>
<keyword evidence="16" id="KW-1185">Reference proteome</keyword>
<keyword evidence="8" id="KW-0168">Coated pit</keyword>
<reference evidence="15" key="1">
    <citation type="submission" date="2019-06" db="EMBL/GenBank/DDBJ databases">
        <authorList>
            <consortium name="Wellcome Sanger Institute Data Sharing"/>
        </authorList>
    </citation>
    <scope>NUCLEOTIDE SEQUENCE [LARGE SCALE GENOMIC DNA]</scope>
</reference>
<dbReference type="GO" id="GO:0072583">
    <property type="term" value="P:clathrin-dependent endocytosis"/>
    <property type="evidence" value="ECO:0007669"/>
    <property type="project" value="TreeGrafter"/>
</dbReference>
<dbReference type="InterPro" id="IPR031160">
    <property type="entry name" value="F_BAR_dom"/>
</dbReference>
<feature type="domain" description="MHD" evidence="13">
    <location>
        <begin position="508"/>
        <end position="775"/>
    </location>
</feature>
<dbReference type="PROSITE" id="PS51072">
    <property type="entry name" value="MHD"/>
    <property type="match status" value="1"/>
</dbReference>
<evidence type="ECO:0000256" key="9">
    <source>
        <dbReference type="PROSITE-ProRule" id="PRU01077"/>
    </source>
</evidence>
<dbReference type="InterPro" id="IPR001060">
    <property type="entry name" value="FCH_dom"/>
</dbReference>
<evidence type="ECO:0000313" key="16">
    <source>
        <dbReference type="Proteomes" id="UP000472271"/>
    </source>
</evidence>
<dbReference type="GO" id="GO:0005886">
    <property type="term" value="C:plasma membrane"/>
    <property type="evidence" value="ECO:0007669"/>
    <property type="project" value="TreeGrafter"/>
</dbReference>
<evidence type="ECO:0000256" key="5">
    <source>
        <dbReference type="ARBA" id="ARBA00022583"/>
    </source>
</evidence>
<feature type="domain" description="F-BAR" evidence="14">
    <location>
        <begin position="9"/>
        <end position="255"/>
    </location>
</feature>
<accession>A0A673AIU8</accession>
<dbReference type="Proteomes" id="UP000472271">
    <property type="component" value="Chromosome 12"/>
</dbReference>
<proteinExistence type="inferred from homology"/>
<dbReference type="GO" id="GO:0060028">
    <property type="term" value="P:convergent extension involved in axis elongation"/>
    <property type="evidence" value="ECO:0007669"/>
    <property type="project" value="UniProtKB-ARBA"/>
</dbReference>
<feature type="compositionally biased region" description="Polar residues" evidence="11">
    <location>
        <begin position="410"/>
        <end position="421"/>
    </location>
</feature>
<comment type="similarity">
    <text evidence="2">Belongs to the FCHO family.</text>
</comment>
<name>A0A673AIU8_9TELE</name>
<feature type="compositionally biased region" description="Polar residues" evidence="11">
    <location>
        <begin position="487"/>
        <end position="500"/>
    </location>
</feature>
<keyword evidence="5" id="KW-0254">Endocytosis</keyword>
<feature type="region of interest" description="Disordered" evidence="11">
    <location>
        <begin position="259"/>
        <end position="294"/>
    </location>
</feature>
<dbReference type="InterPro" id="IPR054713">
    <property type="entry name" value="GMIP/FCHO2-like_FCH"/>
</dbReference>
<evidence type="ECO:0000256" key="6">
    <source>
        <dbReference type="ARBA" id="ARBA00023054"/>
    </source>
</evidence>
<dbReference type="Gene3D" id="1.20.1270.60">
    <property type="entry name" value="Arfaptin homology (AH) domain/BAR domain"/>
    <property type="match status" value="1"/>
</dbReference>
<evidence type="ECO:0000313" key="15">
    <source>
        <dbReference type="Ensembl" id="ENSSORP00005029281.1"/>
    </source>
</evidence>
<feature type="coiled-coil region" evidence="10">
    <location>
        <begin position="92"/>
        <end position="161"/>
    </location>
</feature>
<dbReference type="Gene3D" id="2.60.40.1170">
    <property type="entry name" value="Mu homology domain, subdomain B"/>
    <property type="match status" value="2"/>
</dbReference>
<dbReference type="SMART" id="SM00055">
    <property type="entry name" value="FCH"/>
    <property type="match status" value="1"/>
</dbReference>
<feature type="compositionally biased region" description="Basic residues" evidence="11">
    <location>
        <begin position="272"/>
        <end position="282"/>
    </location>
</feature>
<evidence type="ECO:0000256" key="11">
    <source>
        <dbReference type="SAM" id="MobiDB-lite"/>
    </source>
</evidence>
<dbReference type="GO" id="GO:0048488">
    <property type="term" value="P:synaptic vesicle endocytosis"/>
    <property type="evidence" value="ECO:0007669"/>
    <property type="project" value="TreeGrafter"/>
</dbReference>
<dbReference type="FunFam" id="1.20.1270.60:FF:000016">
    <property type="entry name" value="FCH domain only protein 2"/>
    <property type="match status" value="1"/>
</dbReference>
<dbReference type="InterPro" id="IPR030122">
    <property type="entry name" value="FCHo2_F-BAR"/>
</dbReference>
<evidence type="ECO:0000256" key="8">
    <source>
        <dbReference type="ARBA" id="ARBA00023176"/>
    </source>
</evidence>
<dbReference type="InterPro" id="IPR018808">
    <property type="entry name" value="Muniscin_C"/>
</dbReference>
<evidence type="ECO:0000259" key="14">
    <source>
        <dbReference type="PROSITE" id="PS51741"/>
    </source>
</evidence>
<sequence>MIILSCILLFVSLEYQGEKNNGFDVLYHNMKHGQISSKELTDFIRERSTIEEAYARSMTKLAKSAGNFSQLGTFAPVWDVFKSSTEKLASCHMELVRKLQELIKEVQKYVEEQAKAHKKTKEEVASTLEAVQNIQTISQALQKSKENYNAKTVEQERLRKEGATQRDVDKAGVKAKKATESYKSYVEKYATAKSEFEQKMAETAQKFQDIEESHILHMKEIIQSYSQSVDETHSQIGEVHNEFVRNVENTSVESLIQKLAESKGTGKERPGKPRAKPRKRKPFGIPGRRKDKDTDSTWSVFLSCVPAISLTDCSHAKENSFYSSSDSEDEDEPRKFHVEIKPVQPNNGTHQNRATIDELKASIGNIILSPSTSVGTQKHSEHTKVPHIYLLLLSSAAESACSSSSVSSSTVPVPNRPTTPLTAGALVPPPRPSSRPKLPTGKLTGINEIVRPFSPPKTSNASPPPTAPLARAESSSSLSSNASLSAGNTPTVGTSRGPSPVTLASQDALPIAVAFTESVNAYFKGADPTKCIVKITGDMTLSFPMGIIKVFTSNPTPPVLTFKLKNTSRLEQILPNQQLLYSDPSQSDSDSKDFWFNMQALTSYLRKASDQNPSSSYYNVDILKYQVLSDGIHSTPLNLAVYWKCTPSTTDLRLDYRYNPDSMASPGALTNVQILVPVDGGVTNMQSLPSSIWNSEQNKCLWKLNDISEKSENEGSGSLRAKFDLSNGPSSPSTLAVQFMNEGSTLSGVDMELQGSGFRLSLNKKRFATGTFASCLLLYCGSIGSKKCIDVLPTVGFPDLSYISLW</sequence>
<keyword evidence="7" id="KW-0472">Membrane</keyword>
<keyword evidence="6 9" id="KW-0175">Coiled coil</keyword>
<dbReference type="FunFam" id="2.60.40.1170:FF:000005">
    <property type="entry name" value="SH3-containing GRB2-like protein 3-interacting protein 1 isoform X3"/>
    <property type="match status" value="1"/>
</dbReference>
<dbReference type="GO" id="GO:0030136">
    <property type="term" value="C:clathrin-coated vesicle"/>
    <property type="evidence" value="ECO:0007669"/>
    <property type="project" value="TreeGrafter"/>
</dbReference>
<dbReference type="SUPFAM" id="SSF49447">
    <property type="entry name" value="Second domain of Mu2 adaptin subunit (ap50) of ap2 adaptor"/>
    <property type="match status" value="1"/>
</dbReference>
<dbReference type="PROSITE" id="PS51741">
    <property type="entry name" value="F_BAR"/>
    <property type="match status" value="1"/>
</dbReference>
<evidence type="ECO:0000256" key="4">
    <source>
        <dbReference type="ARBA" id="ARBA00022553"/>
    </source>
</evidence>
<feature type="region of interest" description="Disordered" evidence="11">
    <location>
        <begin position="404"/>
        <end position="500"/>
    </location>
</feature>
<reference evidence="15" key="2">
    <citation type="submission" date="2025-08" db="UniProtKB">
        <authorList>
            <consortium name="Ensembl"/>
        </authorList>
    </citation>
    <scope>IDENTIFICATION</scope>
</reference>
<dbReference type="GO" id="GO:0005905">
    <property type="term" value="C:clathrin-coated pit"/>
    <property type="evidence" value="ECO:0007669"/>
    <property type="project" value="UniProtKB-SubCell"/>
</dbReference>
<evidence type="ECO:0000256" key="10">
    <source>
        <dbReference type="SAM" id="Coils"/>
    </source>
</evidence>
<dbReference type="Ensembl" id="ENSSORT00005030114.1">
    <property type="protein sequence ID" value="ENSSORP00005029281.1"/>
    <property type="gene ID" value="ENSSORG00005012991.1"/>
</dbReference>
<dbReference type="GO" id="GO:0048268">
    <property type="term" value="P:clathrin coat assembly"/>
    <property type="evidence" value="ECO:0007669"/>
    <property type="project" value="TreeGrafter"/>
</dbReference>
<dbReference type="Pfam" id="PF22699">
    <property type="entry name" value="GMIP-like_FCH"/>
    <property type="match status" value="1"/>
</dbReference>
<dbReference type="PANTHER" id="PTHR23065">
    <property type="entry name" value="PROLINE-SERINE-THREONINE PHOSPHATASE INTERACTING PROTEIN 1"/>
    <property type="match status" value="1"/>
</dbReference>
<evidence type="ECO:0000256" key="2">
    <source>
        <dbReference type="ARBA" id="ARBA00011064"/>
    </source>
</evidence>
<dbReference type="GO" id="GO:0098793">
    <property type="term" value="C:presynapse"/>
    <property type="evidence" value="ECO:0007669"/>
    <property type="project" value="GOC"/>
</dbReference>
<evidence type="ECO:0000256" key="3">
    <source>
        <dbReference type="ARBA" id="ARBA00018998"/>
    </source>
</evidence>
<dbReference type="InterPro" id="IPR027267">
    <property type="entry name" value="AH/BAR_dom_sf"/>
</dbReference>
<evidence type="ECO:0000256" key="1">
    <source>
        <dbReference type="ARBA" id="ARBA00004283"/>
    </source>
</evidence>
<feature type="signal peptide" evidence="12">
    <location>
        <begin position="1"/>
        <end position="17"/>
    </location>
</feature>
<dbReference type="CDD" id="cd07673">
    <property type="entry name" value="F-BAR_FCHO2"/>
    <property type="match status" value="1"/>
</dbReference>
<comment type="subcellular location">
    <subcellularLocation>
        <location evidence="1">Membrane</location>
        <location evidence="1">Clathrin-coated pit</location>
        <topology evidence="1">Peripheral membrane protein</topology>
        <orientation evidence="1">Cytoplasmic side</orientation>
    </subcellularLocation>
</comment>
<protein>
    <recommendedName>
        <fullName evidence="3">F-BAR domain only protein 2</fullName>
    </recommendedName>
</protein>
<gene>
    <name evidence="15" type="primary">fcho2</name>
</gene>